<gene>
    <name evidence="8" type="primary">radC</name>
    <name evidence="8" type="ORF">GT409_14440</name>
</gene>
<evidence type="ECO:0000313" key="8">
    <source>
        <dbReference type="EMBL" id="QHI70964.1"/>
    </source>
</evidence>
<feature type="domain" description="MPN" evidence="7">
    <location>
        <begin position="107"/>
        <end position="236"/>
    </location>
</feature>
<evidence type="ECO:0000256" key="4">
    <source>
        <dbReference type="ARBA" id="ARBA00022833"/>
    </source>
</evidence>
<dbReference type="EMBL" id="CP047593">
    <property type="protein sequence ID" value="QHI70964.1"/>
    <property type="molecule type" value="Genomic_DNA"/>
</dbReference>
<keyword evidence="9" id="KW-1185">Reference proteome</keyword>
<dbReference type="PROSITE" id="PS50249">
    <property type="entry name" value="MPN"/>
    <property type="match status" value="1"/>
</dbReference>
<dbReference type="InterPro" id="IPR025657">
    <property type="entry name" value="RadC_JAB"/>
</dbReference>
<dbReference type="Gene3D" id="1.10.150.20">
    <property type="entry name" value="5' to 3' exonuclease, C-terminal subdomain"/>
    <property type="match status" value="1"/>
</dbReference>
<keyword evidence="3" id="KW-0378">Hydrolase</keyword>
<proteinExistence type="inferred from homology"/>
<dbReference type="InterPro" id="IPR010994">
    <property type="entry name" value="RuvA_2-like"/>
</dbReference>
<keyword evidence="5" id="KW-0482">Metalloprotease</keyword>
<dbReference type="CDD" id="cd08071">
    <property type="entry name" value="MPN_DUF2466"/>
    <property type="match status" value="1"/>
</dbReference>
<dbReference type="GO" id="GO:0008237">
    <property type="term" value="F:metallopeptidase activity"/>
    <property type="evidence" value="ECO:0007669"/>
    <property type="project" value="UniProtKB-KW"/>
</dbReference>
<keyword evidence="2" id="KW-0479">Metal-binding</keyword>
<dbReference type="NCBIfam" id="TIGR00608">
    <property type="entry name" value="radc"/>
    <property type="match status" value="1"/>
</dbReference>
<dbReference type="InterPro" id="IPR046778">
    <property type="entry name" value="UPF0758_N"/>
</dbReference>
<evidence type="ECO:0000256" key="6">
    <source>
        <dbReference type="RuleBase" id="RU003797"/>
    </source>
</evidence>
<dbReference type="PANTHER" id="PTHR30471">
    <property type="entry name" value="DNA REPAIR PROTEIN RADC"/>
    <property type="match status" value="1"/>
</dbReference>
<protein>
    <submittedName>
        <fullName evidence="8">DNA repair protein RadC</fullName>
    </submittedName>
</protein>
<dbReference type="SUPFAM" id="SSF102712">
    <property type="entry name" value="JAB1/MPN domain"/>
    <property type="match status" value="1"/>
</dbReference>
<dbReference type="Proteomes" id="UP000464954">
    <property type="component" value="Chromosome"/>
</dbReference>
<dbReference type="InterPro" id="IPR020891">
    <property type="entry name" value="UPF0758_CS"/>
</dbReference>
<dbReference type="KEGG" id="taer:GT409_14440"/>
<dbReference type="NCBIfam" id="NF000642">
    <property type="entry name" value="PRK00024.1"/>
    <property type="match status" value="1"/>
</dbReference>
<dbReference type="InterPro" id="IPR037518">
    <property type="entry name" value="MPN"/>
</dbReference>
<dbReference type="PROSITE" id="PS01302">
    <property type="entry name" value="UPF0758"/>
    <property type="match status" value="1"/>
</dbReference>
<sequence>MEVYRVRVKDLPKALQPREKFDRVGPENLSESDLLALILRTGVAGLNVVELAEMLLLQYGSLSALSRASAAELQKIRGVGKEKAKILKASLEMGRRLVQENVGENPRIASPEEAAAVLRERARGLDREVFWVLLLDIKNRLMVPPCEVSRGTLNSSLVHPREIFKPAVQHSAAHVILAHNHPSGDPSPSAQDIKVTRKLVEAGHMMEITVLDHMIIGRKTREGVDDFMSLRESGLVLFHQD</sequence>
<evidence type="ECO:0000256" key="1">
    <source>
        <dbReference type="ARBA" id="ARBA00022670"/>
    </source>
</evidence>
<dbReference type="GO" id="GO:0046872">
    <property type="term" value="F:metal ion binding"/>
    <property type="evidence" value="ECO:0007669"/>
    <property type="project" value="UniProtKB-KW"/>
</dbReference>
<dbReference type="AlphaFoldDB" id="A0A6P1MEF9"/>
<evidence type="ECO:0000313" key="9">
    <source>
        <dbReference type="Proteomes" id="UP000464954"/>
    </source>
</evidence>
<name>A0A6P1MEF9_9BACT</name>
<evidence type="ECO:0000256" key="5">
    <source>
        <dbReference type="ARBA" id="ARBA00023049"/>
    </source>
</evidence>
<organism evidence="8 9">
    <name type="scientific">Tichowtungia aerotolerans</name>
    <dbReference type="NCBI Taxonomy" id="2697043"/>
    <lineage>
        <taxon>Bacteria</taxon>
        <taxon>Pseudomonadati</taxon>
        <taxon>Kiritimatiellota</taxon>
        <taxon>Tichowtungiia</taxon>
        <taxon>Tichowtungiales</taxon>
        <taxon>Tichowtungiaceae</taxon>
        <taxon>Tichowtungia</taxon>
    </lineage>
</organism>
<dbReference type="PANTHER" id="PTHR30471:SF3">
    <property type="entry name" value="UPF0758 PROTEIN YEES-RELATED"/>
    <property type="match status" value="1"/>
</dbReference>
<dbReference type="Gene3D" id="3.40.140.10">
    <property type="entry name" value="Cytidine Deaminase, domain 2"/>
    <property type="match status" value="1"/>
</dbReference>
<keyword evidence="4" id="KW-0862">Zinc</keyword>
<dbReference type="InterPro" id="IPR001405">
    <property type="entry name" value="UPF0758"/>
</dbReference>
<accession>A0A6P1MEF9</accession>
<dbReference type="SUPFAM" id="SSF47781">
    <property type="entry name" value="RuvA domain 2-like"/>
    <property type="match status" value="1"/>
</dbReference>
<reference evidence="8 9" key="1">
    <citation type="submission" date="2020-01" db="EMBL/GenBank/DDBJ databases">
        <title>Ponticoccus aerotolerans gen. nov., sp. nov., an anaerobic bacterium and proposal of Ponticoccusceae fam. nov., Ponticoccusles ord. nov. and Ponticoccuse classis nov. in the phylum Kiritimatiellaeota.</title>
        <authorList>
            <person name="Zhou L.Y."/>
            <person name="Du Z.J."/>
        </authorList>
    </citation>
    <scope>NUCLEOTIDE SEQUENCE [LARGE SCALE GENOMIC DNA]</scope>
    <source>
        <strain evidence="8 9">S-5007</strain>
    </source>
</reference>
<dbReference type="Pfam" id="PF20582">
    <property type="entry name" value="UPF0758_N"/>
    <property type="match status" value="1"/>
</dbReference>
<comment type="similarity">
    <text evidence="6">Belongs to the UPF0758 family.</text>
</comment>
<evidence type="ECO:0000259" key="7">
    <source>
        <dbReference type="PROSITE" id="PS50249"/>
    </source>
</evidence>
<evidence type="ECO:0000256" key="2">
    <source>
        <dbReference type="ARBA" id="ARBA00022723"/>
    </source>
</evidence>
<dbReference type="GO" id="GO:0006508">
    <property type="term" value="P:proteolysis"/>
    <property type="evidence" value="ECO:0007669"/>
    <property type="project" value="UniProtKB-KW"/>
</dbReference>
<evidence type="ECO:0000256" key="3">
    <source>
        <dbReference type="ARBA" id="ARBA00022801"/>
    </source>
</evidence>
<keyword evidence="1" id="KW-0645">Protease</keyword>
<dbReference type="Pfam" id="PF04002">
    <property type="entry name" value="RadC"/>
    <property type="match status" value="1"/>
</dbReference>